<evidence type="ECO:0000313" key="2">
    <source>
        <dbReference type="Proteomes" id="UP000198707"/>
    </source>
</evidence>
<dbReference type="EMBL" id="FNYV01000001">
    <property type="protein sequence ID" value="SEI61999.1"/>
    <property type="molecule type" value="Genomic_DNA"/>
</dbReference>
<evidence type="ECO:0000313" key="1">
    <source>
        <dbReference type="EMBL" id="SEI61999.1"/>
    </source>
</evidence>
<reference evidence="2" key="1">
    <citation type="submission" date="2016-10" db="EMBL/GenBank/DDBJ databases">
        <authorList>
            <person name="Varghese N."/>
            <person name="Submissions S."/>
        </authorList>
    </citation>
    <scope>NUCLEOTIDE SEQUENCE [LARGE SCALE GENOMIC DNA]</scope>
    <source>
        <strain evidence="2">CGMCC 4.7038</strain>
    </source>
</reference>
<dbReference type="STRING" id="1144548.SAMN05443287_101518"/>
<accession>A0A1H6S282</accession>
<organism evidence="1 2">
    <name type="scientific">Micromonospora phaseoli</name>
    <dbReference type="NCBI Taxonomy" id="1144548"/>
    <lineage>
        <taxon>Bacteria</taxon>
        <taxon>Bacillati</taxon>
        <taxon>Actinomycetota</taxon>
        <taxon>Actinomycetes</taxon>
        <taxon>Micromonosporales</taxon>
        <taxon>Micromonosporaceae</taxon>
        <taxon>Micromonospora</taxon>
    </lineage>
</organism>
<gene>
    <name evidence="1" type="ORF">SAMN05443287_101518</name>
</gene>
<proteinExistence type="predicted"/>
<sequence>MTRAGRIDAAGDMIGAWRRWAPVVARFSFRTCHLVPSYTTSDDGEAADR</sequence>
<name>A0A1H6S282_9ACTN</name>
<dbReference type="AlphaFoldDB" id="A0A1H6S282"/>
<protein>
    <submittedName>
        <fullName evidence="1">Uncharacterized protein</fullName>
    </submittedName>
</protein>
<dbReference type="Proteomes" id="UP000198707">
    <property type="component" value="Unassembled WGS sequence"/>
</dbReference>
<keyword evidence="2" id="KW-1185">Reference proteome</keyword>